<dbReference type="SUPFAM" id="SSF56300">
    <property type="entry name" value="Metallo-dependent phosphatases"/>
    <property type="match status" value="1"/>
</dbReference>
<dbReference type="RefSeq" id="WP_318650140.1">
    <property type="nucleotide sequence ID" value="NZ_CP137852.1"/>
</dbReference>
<keyword evidence="6" id="KW-1185">Reference proteome</keyword>
<dbReference type="PANTHER" id="PTHR11575:SF24">
    <property type="entry name" value="5'-NUCLEOTIDASE"/>
    <property type="match status" value="1"/>
</dbReference>
<dbReference type="InterPro" id="IPR029052">
    <property type="entry name" value="Metallo-depent_PP-like"/>
</dbReference>
<reference evidence="5 6" key="1">
    <citation type="submission" date="2023-11" db="EMBL/GenBank/DDBJ databases">
        <title>Arctic aerobic anoxygenic photoheterotroph Sediminicoccus rosea KRV36 adapts its photosynthesis to long days of polar summer.</title>
        <authorList>
            <person name="Tomasch J."/>
            <person name="Kopejtka K."/>
            <person name="Bily T."/>
            <person name="Gardiner A.T."/>
            <person name="Gardian Z."/>
            <person name="Shivaramu S."/>
            <person name="Koblizek M."/>
            <person name="Engelhardt F."/>
            <person name="Kaftan D."/>
        </authorList>
    </citation>
    <scope>NUCLEOTIDE SEQUENCE [LARGE SCALE GENOMIC DNA]</scope>
    <source>
        <strain evidence="5 6">R-30</strain>
    </source>
</reference>
<evidence type="ECO:0000259" key="4">
    <source>
        <dbReference type="Pfam" id="PF02872"/>
    </source>
</evidence>
<keyword evidence="1" id="KW-0732">Signal</keyword>
<evidence type="ECO:0000256" key="2">
    <source>
        <dbReference type="RuleBase" id="RU362119"/>
    </source>
</evidence>
<dbReference type="Gene3D" id="3.90.780.10">
    <property type="entry name" value="5'-Nucleotidase, C-terminal domain"/>
    <property type="match status" value="1"/>
</dbReference>
<dbReference type="Gene3D" id="3.60.21.10">
    <property type="match status" value="1"/>
</dbReference>
<accession>A0ABZ0PLR1</accession>
<organism evidence="5 6">
    <name type="scientific">Sediminicoccus rosea</name>
    <dbReference type="NCBI Taxonomy" id="1225128"/>
    <lineage>
        <taxon>Bacteria</taxon>
        <taxon>Pseudomonadati</taxon>
        <taxon>Pseudomonadota</taxon>
        <taxon>Alphaproteobacteria</taxon>
        <taxon>Acetobacterales</taxon>
        <taxon>Roseomonadaceae</taxon>
        <taxon>Sediminicoccus</taxon>
    </lineage>
</organism>
<evidence type="ECO:0000313" key="6">
    <source>
        <dbReference type="Proteomes" id="UP001305521"/>
    </source>
</evidence>
<comment type="similarity">
    <text evidence="2">Belongs to the 5'-nucleotidase family.</text>
</comment>
<proteinExistence type="inferred from homology"/>
<dbReference type="Proteomes" id="UP001305521">
    <property type="component" value="Chromosome"/>
</dbReference>
<dbReference type="Pfam" id="PF00149">
    <property type="entry name" value="Metallophos"/>
    <property type="match status" value="1"/>
</dbReference>
<keyword evidence="2" id="KW-0378">Hydrolase</keyword>
<gene>
    <name evidence="5" type="ORF">R9Z33_04670</name>
</gene>
<dbReference type="PANTHER" id="PTHR11575">
    <property type="entry name" value="5'-NUCLEOTIDASE-RELATED"/>
    <property type="match status" value="1"/>
</dbReference>
<dbReference type="PRINTS" id="PR01607">
    <property type="entry name" value="APYRASEFAMLY"/>
</dbReference>
<protein>
    <submittedName>
        <fullName evidence="5">5'-nucleotidase C-terminal domain-containing protein</fullName>
    </submittedName>
</protein>
<dbReference type="Pfam" id="PF02872">
    <property type="entry name" value="5_nucleotid_C"/>
    <property type="match status" value="1"/>
</dbReference>
<feature type="domain" description="Calcineurin-like phosphoesterase" evidence="3">
    <location>
        <begin position="31"/>
        <end position="254"/>
    </location>
</feature>
<evidence type="ECO:0000259" key="3">
    <source>
        <dbReference type="Pfam" id="PF00149"/>
    </source>
</evidence>
<dbReference type="InterPro" id="IPR004843">
    <property type="entry name" value="Calcineurin-like_PHP"/>
</dbReference>
<dbReference type="InterPro" id="IPR006179">
    <property type="entry name" value="5_nucleotidase/apyrase"/>
</dbReference>
<dbReference type="InterPro" id="IPR036907">
    <property type="entry name" value="5'-Nucleotdase_C_sf"/>
</dbReference>
<evidence type="ECO:0000313" key="5">
    <source>
        <dbReference type="EMBL" id="WPB86166.1"/>
    </source>
</evidence>
<dbReference type="SUPFAM" id="SSF55816">
    <property type="entry name" value="5'-nucleotidase (syn. UDP-sugar hydrolase), C-terminal domain"/>
    <property type="match status" value="1"/>
</dbReference>
<dbReference type="InterPro" id="IPR008334">
    <property type="entry name" value="5'-Nucleotdase_C"/>
</dbReference>
<sequence length="511" mass="53437">MFARRTLPLLLSPGLGAPALRPARAQVATRMALLHLNDFHSRHEPIAVTSAVCRPDPQGGGEACFGGSARMATAIAEGREAARADGRAALLLEAGDAFLGSLFFTQHEGQAEAQVQRAWGVQGFALGNHEFDLGPEVLARYIAAVPFPVLSANLDATAEPALAGKVWPTIAFRREAMRVVVVGLTTPDTPGISSSGPNLRFTDPLEAANRAVWEARREGPATVVVLSHLGLSQDRRLAAEVAGVDVILGGHSHTLVAPPVVVEGPDRPVTIVQAGAFGRWLGRLDLDLAADGRVTLAVQQMRELTANIAEDATVAALVAQLGAPLEALRRRVVGRLPAPLSTAGCGLGPCEIGQLVAEVMRAASGAEIGWQNGGGVRTGLPAGEVTMGDVLASLPFGNTTARMVLRGAAVLEALENGLSRLPESSGRFPQTAGLRFTADAARPVGSRVVAAEVREADGTWRPLEAGRAYSVATNSFLRRGGDGYRVFAEGVLEARDDGPALDDLLARTLAR</sequence>
<name>A0ABZ0PLR1_9PROT</name>
<evidence type="ECO:0000256" key="1">
    <source>
        <dbReference type="ARBA" id="ARBA00022729"/>
    </source>
</evidence>
<dbReference type="EMBL" id="CP137852">
    <property type="protein sequence ID" value="WPB86166.1"/>
    <property type="molecule type" value="Genomic_DNA"/>
</dbReference>
<feature type="domain" description="5'-Nucleotidase C-terminal" evidence="4">
    <location>
        <begin position="333"/>
        <end position="489"/>
    </location>
</feature>
<keyword evidence="2" id="KW-0547">Nucleotide-binding</keyword>